<reference evidence="2" key="1">
    <citation type="submission" date="2023-08" db="EMBL/GenBank/DDBJ databases">
        <authorList>
            <person name="Chen Y."/>
            <person name="Shah S."/>
            <person name="Dougan E. K."/>
            <person name="Thang M."/>
            <person name="Chan C."/>
        </authorList>
    </citation>
    <scope>NUCLEOTIDE SEQUENCE</scope>
</reference>
<dbReference type="AlphaFoldDB" id="A0AA36HXN5"/>
<accession>A0AA36HXN5</accession>
<feature type="region of interest" description="Disordered" evidence="1">
    <location>
        <begin position="76"/>
        <end position="96"/>
    </location>
</feature>
<dbReference type="Proteomes" id="UP001178507">
    <property type="component" value="Unassembled WGS sequence"/>
</dbReference>
<sequence length="112" mass="12474">MAPCCFESVLEHLYPKAEDSEPTMYQCLVHRLGDTRFAALAGSHENLSDKMVTPNPYDMDFEDIRFPADGVQTAGALRQSPQCLPSESRHGPVRTSLELRPMAESGLIHRLS</sequence>
<name>A0AA36HXN5_9DINO</name>
<keyword evidence="3" id="KW-1185">Reference proteome</keyword>
<organism evidence="2 3">
    <name type="scientific">Effrenium voratum</name>
    <dbReference type="NCBI Taxonomy" id="2562239"/>
    <lineage>
        <taxon>Eukaryota</taxon>
        <taxon>Sar</taxon>
        <taxon>Alveolata</taxon>
        <taxon>Dinophyceae</taxon>
        <taxon>Suessiales</taxon>
        <taxon>Symbiodiniaceae</taxon>
        <taxon>Effrenium</taxon>
    </lineage>
</organism>
<dbReference type="EMBL" id="CAUJNA010000451">
    <property type="protein sequence ID" value="CAJ1377273.1"/>
    <property type="molecule type" value="Genomic_DNA"/>
</dbReference>
<evidence type="ECO:0000313" key="3">
    <source>
        <dbReference type="Proteomes" id="UP001178507"/>
    </source>
</evidence>
<evidence type="ECO:0000313" key="2">
    <source>
        <dbReference type="EMBL" id="CAJ1377273.1"/>
    </source>
</evidence>
<evidence type="ECO:0000256" key="1">
    <source>
        <dbReference type="SAM" id="MobiDB-lite"/>
    </source>
</evidence>
<proteinExistence type="predicted"/>
<protein>
    <submittedName>
        <fullName evidence="2">Uncharacterized protein</fullName>
    </submittedName>
</protein>
<gene>
    <name evidence="2" type="ORF">EVOR1521_LOCUS6114</name>
</gene>
<comment type="caution">
    <text evidence="2">The sequence shown here is derived from an EMBL/GenBank/DDBJ whole genome shotgun (WGS) entry which is preliminary data.</text>
</comment>